<dbReference type="PANTHER" id="PTHR30204:SF69">
    <property type="entry name" value="MERR-FAMILY TRANSCRIPTIONAL REGULATOR"/>
    <property type="match status" value="1"/>
</dbReference>
<dbReference type="InterPro" id="IPR000551">
    <property type="entry name" value="MerR-type_HTH_dom"/>
</dbReference>
<reference evidence="7 8" key="1">
    <citation type="submission" date="2015-09" db="EMBL/GenBank/DDBJ databases">
        <title>Genome sequence of Oxobacter pfennigii DSM 3222.</title>
        <authorList>
            <person name="Poehlein A."/>
            <person name="Bengelsdorf F.R."/>
            <person name="Schiel-Bengelsdorf B."/>
            <person name="Duerre P."/>
            <person name="Daniel R."/>
        </authorList>
    </citation>
    <scope>NUCLEOTIDE SEQUENCE [LARGE SCALE GENOMIC DNA]</scope>
    <source>
        <strain evidence="7 8">DSM 3222</strain>
    </source>
</reference>
<dbReference type="Proteomes" id="UP000050326">
    <property type="component" value="Unassembled WGS sequence"/>
</dbReference>
<dbReference type="AlphaFoldDB" id="A0A0P8WYH3"/>
<organism evidence="7 8">
    <name type="scientific">Oxobacter pfennigii</name>
    <dbReference type="NCBI Taxonomy" id="36849"/>
    <lineage>
        <taxon>Bacteria</taxon>
        <taxon>Bacillati</taxon>
        <taxon>Bacillota</taxon>
        <taxon>Clostridia</taxon>
        <taxon>Eubacteriales</taxon>
        <taxon>Clostridiaceae</taxon>
        <taxon>Oxobacter</taxon>
    </lineage>
</organism>
<dbReference type="Pfam" id="PF13411">
    <property type="entry name" value="MerR_1"/>
    <property type="match status" value="1"/>
</dbReference>
<name>A0A0P8WYH3_9CLOT</name>
<keyword evidence="2" id="KW-0805">Transcription regulation</keyword>
<keyword evidence="3" id="KW-0238">DNA-binding</keyword>
<keyword evidence="1" id="KW-0678">Repressor</keyword>
<evidence type="ECO:0000313" key="7">
    <source>
        <dbReference type="EMBL" id="KPU43442.1"/>
    </source>
</evidence>
<dbReference type="InterPro" id="IPR009061">
    <property type="entry name" value="DNA-bd_dom_put_sf"/>
</dbReference>
<keyword evidence="8" id="KW-1185">Reference proteome</keyword>
<dbReference type="Gene3D" id="1.10.1660.10">
    <property type="match status" value="1"/>
</dbReference>
<evidence type="ECO:0000256" key="4">
    <source>
        <dbReference type="ARBA" id="ARBA00023163"/>
    </source>
</evidence>
<evidence type="ECO:0000259" key="6">
    <source>
        <dbReference type="PROSITE" id="PS50937"/>
    </source>
</evidence>
<dbReference type="GO" id="GO:0003677">
    <property type="term" value="F:DNA binding"/>
    <property type="evidence" value="ECO:0007669"/>
    <property type="project" value="UniProtKB-KW"/>
</dbReference>
<sequence length="173" mass="20512">MIEMSEKEYSIGEVAAILNEEIHNLRYWQKELELVDRRNEMNQRIYTQTDINTFKFIKELRGNENLSLKAIKKILHKAEIVRDEAAATTEAVIALNNNNEGNYLATIDRFKEDLFEEINRAVELGNQEIKFEIQDLKERMQFMEEERGKKMDELISEWREKNQKKGLLGRIFG</sequence>
<gene>
    <name evidence="7" type="ORF">OXPF_28830</name>
</gene>
<proteinExistence type="predicted"/>
<feature type="domain" description="HTH merR-type" evidence="6">
    <location>
        <begin position="8"/>
        <end position="77"/>
    </location>
</feature>
<dbReference type="EMBL" id="LKET01000039">
    <property type="protein sequence ID" value="KPU43442.1"/>
    <property type="molecule type" value="Genomic_DNA"/>
</dbReference>
<accession>A0A0P8WYH3</accession>
<evidence type="ECO:0000256" key="3">
    <source>
        <dbReference type="ARBA" id="ARBA00023125"/>
    </source>
</evidence>
<keyword evidence="4" id="KW-0804">Transcription</keyword>
<feature type="coiled-coil region" evidence="5">
    <location>
        <begin position="126"/>
        <end position="153"/>
    </location>
</feature>
<dbReference type="InterPro" id="IPR047057">
    <property type="entry name" value="MerR_fam"/>
</dbReference>
<dbReference type="GO" id="GO:0003700">
    <property type="term" value="F:DNA-binding transcription factor activity"/>
    <property type="evidence" value="ECO:0007669"/>
    <property type="project" value="InterPro"/>
</dbReference>
<dbReference type="SMART" id="SM00422">
    <property type="entry name" value="HTH_MERR"/>
    <property type="match status" value="1"/>
</dbReference>
<dbReference type="PROSITE" id="PS50937">
    <property type="entry name" value="HTH_MERR_2"/>
    <property type="match status" value="1"/>
</dbReference>
<evidence type="ECO:0000256" key="5">
    <source>
        <dbReference type="SAM" id="Coils"/>
    </source>
</evidence>
<dbReference type="SUPFAM" id="SSF46955">
    <property type="entry name" value="Putative DNA-binding domain"/>
    <property type="match status" value="1"/>
</dbReference>
<evidence type="ECO:0000313" key="8">
    <source>
        <dbReference type="Proteomes" id="UP000050326"/>
    </source>
</evidence>
<evidence type="ECO:0000256" key="1">
    <source>
        <dbReference type="ARBA" id="ARBA00022491"/>
    </source>
</evidence>
<comment type="caution">
    <text evidence="7">The sequence shown here is derived from an EMBL/GenBank/DDBJ whole genome shotgun (WGS) entry which is preliminary data.</text>
</comment>
<keyword evidence="5" id="KW-0175">Coiled coil</keyword>
<evidence type="ECO:0000256" key="2">
    <source>
        <dbReference type="ARBA" id="ARBA00023015"/>
    </source>
</evidence>
<dbReference type="PANTHER" id="PTHR30204">
    <property type="entry name" value="REDOX-CYCLING DRUG-SENSING TRANSCRIPTIONAL ACTIVATOR SOXR"/>
    <property type="match status" value="1"/>
</dbReference>
<dbReference type="STRING" id="36849.OXPF_28830"/>
<protein>
    <recommendedName>
        <fullName evidence="6">HTH merR-type domain-containing protein</fullName>
    </recommendedName>
</protein>